<proteinExistence type="predicted"/>
<evidence type="ECO:0000313" key="2">
    <source>
        <dbReference type="Proteomes" id="UP000001307"/>
    </source>
</evidence>
<dbReference type="Proteomes" id="UP000001307">
    <property type="component" value="Unassembled WGS sequence"/>
</dbReference>
<dbReference type="InParanoid" id="E4WZN3"/>
<organism evidence="1">
    <name type="scientific">Oikopleura dioica</name>
    <name type="common">Tunicate</name>
    <dbReference type="NCBI Taxonomy" id="34765"/>
    <lineage>
        <taxon>Eukaryota</taxon>
        <taxon>Metazoa</taxon>
        <taxon>Chordata</taxon>
        <taxon>Tunicata</taxon>
        <taxon>Appendicularia</taxon>
        <taxon>Copelata</taxon>
        <taxon>Oikopleuridae</taxon>
        <taxon>Oikopleura</taxon>
    </lineage>
</organism>
<reference evidence="1" key="1">
    <citation type="journal article" date="2010" name="Science">
        <title>Plasticity of animal genome architecture unmasked by rapid evolution of a pelagic tunicate.</title>
        <authorList>
            <person name="Denoeud F."/>
            <person name="Henriet S."/>
            <person name="Mungpakdee S."/>
            <person name="Aury J.M."/>
            <person name="Da Silva C."/>
            <person name="Brinkmann H."/>
            <person name="Mikhaleva J."/>
            <person name="Olsen L.C."/>
            <person name="Jubin C."/>
            <person name="Canestro C."/>
            <person name="Bouquet J.M."/>
            <person name="Danks G."/>
            <person name="Poulain J."/>
            <person name="Campsteijn C."/>
            <person name="Adamski M."/>
            <person name="Cross I."/>
            <person name="Yadetie F."/>
            <person name="Muffato M."/>
            <person name="Louis A."/>
            <person name="Butcher S."/>
            <person name="Tsagkogeorga G."/>
            <person name="Konrad A."/>
            <person name="Singh S."/>
            <person name="Jensen M.F."/>
            <person name="Cong E.H."/>
            <person name="Eikeseth-Otteraa H."/>
            <person name="Noel B."/>
            <person name="Anthouard V."/>
            <person name="Porcel B.M."/>
            <person name="Kachouri-Lafond R."/>
            <person name="Nishino A."/>
            <person name="Ugolini M."/>
            <person name="Chourrout P."/>
            <person name="Nishida H."/>
            <person name="Aasland R."/>
            <person name="Huzurbazar S."/>
            <person name="Westhof E."/>
            <person name="Delsuc F."/>
            <person name="Lehrach H."/>
            <person name="Reinhardt R."/>
            <person name="Weissenbach J."/>
            <person name="Roy S.W."/>
            <person name="Artiguenave F."/>
            <person name="Postlethwait J.H."/>
            <person name="Manak J.R."/>
            <person name="Thompson E.M."/>
            <person name="Jaillon O."/>
            <person name="Du Pasquier L."/>
            <person name="Boudinot P."/>
            <person name="Liberles D.A."/>
            <person name="Volff J.N."/>
            <person name="Philippe H."/>
            <person name="Lenhard B."/>
            <person name="Roest Crollius H."/>
            <person name="Wincker P."/>
            <person name="Chourrout D."/>
        </authorList>
    </citation>
    <scope>NUCLEOTIDE SEQUENCE [LARGE SCALE GENOMIC DNA]</scope>
</reference>
<name>E4WZN3_OIKDI</name>
<dbReference type="OrthoDB" id="10290224at2759"/>
<gene>
    <name evidence="1" type="ORF">GSOID_T00013397001</name>
</gene>
<evidence type="ECO:0000313" key="1">
    <source>
        <dbReference type="EMBL" id="CBY22629.1"/>
    </source>
</evidence>
<keyword evidence="2" id="KW-1185">Reference proteome</keyword>
<sequence length="227" mass="25517">MALPNPYEVEIPSDSEDEDEYIEAVWVEEPAECPVQLLIITNGVFPKKAMEAAVNQTIVTRSPYSKLREKSLMRDMTFEKITTSDEKFVWAHVEKPFTKKAAVLVGQKIAEMGFEKIDIIEAEACQLALQPPGLYKLGECEGLDIPDLPVGCAAQDLAGFLLTKSILGKIKTKVRGLILFTEYLRSPQIEDLLLYDAILPQSIQTKSRFENLSKFTTADRLKDNIYV</sequence>
<dbReference type="AlphaFoldDB" id="E4WZN3"/>
<protein>
    <recommendedName>
        <fullName evidence="3">Proteasome assembly chaperone 1</fullName>
    </recommendedName>
</protein>
<dbReference type="EMBL" id="FN653019">
    <property type="protein sequence ID" value="CBY22629.1"/>
    <property type="molecule type" value="Genomic_DNA"/>
</dbReference>
<evidence type="ECO:0008006" key="3">
    <source>
        <dbReference type="Google" id="ProtNLM"/>
    </source>
</evidence>
<accession>E4WZN3</accession>